<protein>
    <submittedName>
        <fullName evidence="1">Uncharacterized protein</fullName>
    </submittedName>
</protein>
<organism evidence="1 2">
    <name type="scientific">Anaerovorax odorimutans</name>
    <dbReference type="NCBI Taxonomy" id="109327"/>
    <lineage>
        <taxon>Bacteria</taxon>
        <taxon>Bacillati</taxon>
        <taxon>Bacillota</taxon>
        <taxon>Clostridia</taxon>
        <taxon>Peptostreptococcales</taxon>
        <taxon>Anaerovoracaceae</taxon>
        <taxon>Anaerovorax</taxon>
    </lineage>
</organism>
<accession>A0ABT1RQ16</accession>
<dbReference type="RefSeq" id="WP_256132444.1">
    <property type="nucleotide sequence ID" value="NZ_JANFXK010000011.1"/>
</dbReference>
<sequence length="58" mass="6465">MCGQSPDLPGTARCAKSTVELEFEVPEIYLLGDAKKVANIMYGIWDAFEVASLRRFLL</sequence>
<evidence type="ECO:0000313" key="2">
    <source>
        <dbReference type="Proteomes" id="UP001524502"/>
    </source>
</evidence>
<proteinExistence type="predicted"/>
<dbReference type="Proteomes" id="UP001524502">
    <property type="component" value="Unassembled WGS sequence"/>
</dbReference>
<reference evidence="1 2" key="1">
    <citation type="submission" date="2022-06" db="EMBL/GenBank/DDBJ databases">
        <title>Isolation of gut microbiota from human fecal samples.</title>
        <authorList>
            <person name="Pamer E.G."/>
            <person name="Barat B."/>
            <person name="Waligurski E."/>
            <person name="Medina S."/>
            <person name="Paddock L."/>
            <person name="Mostad J."/>
        </authorList>
    </citation>
    <scope>NUCLEOTIDE SEQUENCE [LARGE SCALE GENOMIC DNA]</scope>
    <source>
        <strain evidence="1 2">SL.3.17</strain>
    </source>
</reference>
<dbReference type="EMBL" id="JANFXK010000011">
    <property type="protein sequence ID" value="MCQ4637253.1"/>
    <property type="molecule type" value="Genomic_DNA"/>
</dbReference>
<comment type="caution">
    <text evidence="1">The sequence shown here is derived from an EMBL/GenBank/DDBJ whole genome shotgun (WGS) entry which is preliminary data.</text>
</comment>
<evidence type="ECO:0000313" key="1">
    <source>
        <dbReference type="EMBL" id="MCQ4637253.1"/>
    </source>
</evidence>
<keyword evidence="2" id="KW-1185">Reference proteome</keyword>
<gene>
    <name evidence="1" type="ORF">NE619_11015</name>
</gene>
<name>A0ABT1RQ16_9FIRM</name>